<feature type="transmembrane region" description="Helical" evidence="6">
    <location>
        <begin position="51"/>
        <end position="76"/>
    </location>
</feature>
<feature type="transmembrane region" description="Helical" evidence="6">
    <location>
        <begin position="148"/>
        <end position="169"/>
    </location>
</feature>
<protein>
    <submittedName>
        <fullName evidence="8">Acidobacterial duplicated orphan permease</fullName>
    </submittedName>
</protein>
<sequence>MFGKLALRNVRRSARDYLVYVLTMTFVVSLMFAFNSIIFSKDLQKMYEMAAIMAAMIGIATFFIVLIVAWLINYMVRFMLEKRSREFGIYLLIGMNKKEVSGLYMKENLLLGVCSFVIGLGLGMLLQQVLLVVLYSVIQVELRPHLEFNGYCFLMTVCCFAGCYLLALFRCSRKFRKMNIHDLMRENQKNEELKEKNEKIKRLLLPFSILFIFAFGVWILSGNIQSPGGAAVFLTGLFITMYVFYTGLSAWIICYVKKKGNAVYRGQNLFLLRQFASKLKTMRFTMGTLTVLFMVAFLGCSVALMFTDWQNQVLEMKFPFDVQVNSQNPEYDFAKELDIVGEEAGVKDSCVYRIYENHTNTMNTWLYTHLRYFGDEYRREDGTPDEKKIRKGSDDDAYCRYDTYMGLSDYNHLRKMLGYSTETLGKNEYILQMKQRVYKETGDFTDDVKLQDRGETLTCRKICTESFSQDGHNGGDYIIVVPDERIQQMTPYYSELAVSVKKKVPDNLQNKLDDLSDKHDYAGHTYMEEDDDNVCYGTDTIVTYAAVNLVRENASAEVRYMMSCITFPCMYIGLVFLCIALTVLSVQQLSDSAKYRFRYQVLSKIGLGRREIQQTVFRQLSGYYLCPAILSAVISGIIAVYMGAGFNFYTGVSTPVLQYFAISFALFFGVYVVYFGATYVGFIRNIEE</sequence>
<name>A0A173T1J5_9FIRM</name>
<reference evidence="8 9" key="1">
    <citation type="submission" date="2015-09" db="EMBL/GenBank/DDBJ databases">
        <authorList>
            <consortium name="Pathogen Informatics"/>
        </authorList>
    </citation>
    <scope>NUCLEOTIDE SEQUENCE [LARGE SCALE GENOMIC DNA]</scope>
    <source>
        <strain evidence="8 9">2789STDY5834961</strain>
    </source>
</reference>
<feature type="transmembrane region" description="Helical" evidence="6">
    <location>
        <begin position="656"/>
        <end position="682"/>
    </location>
</feature>
<keyword evidence="5 6" id="KW-0472">Membrane</keyword>
<keyword evidence="2 6" id="KW-1003">Cell membrane</keyword>
<keyword evidence="4 6" id="KW-1133">Transmembrane helix</keyword>
<evidence type="ECO:0000259" key="7">
    <source>
        <dbReference type="Pfam" id="PF02687"/>
    </source>
</evidence>
<dbReference type="PIRSF" id="PIRSF018968">
    <property type="entry name" value="ABC_permease_BceB"/>
    <property type="match status" value="1"/>
</dbReference>
<evidence type="ECO:0000256" key="2">
    <source>
        <dbReference type="ARBA" id="ARBA00022475"/>
    </source>
</evidence>
<dbReference type="PANTHER" id="PTHR46795:SF3">
    <property type="entry name" value="ABC TRANSPORTER PERMEASE"/>
    <property type="match status" value="1"/>
</dbReference>
<evidence type="ECO:0000256" key="1">
    <source>
        <dbReference type="ARBA" id="ARBA00004651"/>
    </source>
</evidence>
<feature type="transmembrane region" description="Helical" evidence="6">
    <location>
        <begin position="560"/>
        <end position="586"/>
    </location>
</feature>
<feature type="transmembrane region" description="Helical" evidence="6">
    <location>
        <begin position="109"/>
        <end position="136"/>
    </location>
</feature>
<evidence type="ECO:0000313" key="8">
    <source>
        <dbReference type="EMBL" id="CUM96694.1"/>
    </source>
</evidence>
<keyword evidence="6" id="KW-0813">Transport</keyword>
<feature type="transmembrane region" description="Helical" evidence="6">
    <location>
        <begin position="17"/>
        <end position="39"/>
    </location>
</feature>
<dbReference type="InterPro" id="IPR052536">
    <property type="entry name" value="ABC-4_Integral_Memb_Prot"/>
</dbReference>
<dbReference type="InterPro" id="IPR003838">
    <property type="entry name" value="ABC3_permease_C"/>
</dbReference>
<accession>A0A173T1J5</accession>
<organism evidence="8 9">
    <name type="scientific">Dorea longicatena</name>
    <dbReference type="NCBI Taxonomy" id="88431"/>
    <lineage>
        <taxon>Bacteria</taxon>
        <taxon>Bacillati</taxon>
        <taxon>Bacillota</taxon>
        <taxon>Clostridia</taxon>
        <taxon>Lachnospirales</taxon>
        <taxon>Lachnospiraceae</taxon>
        <taxon>Dorea</taxon>
    </lineage>
</organism>
<feature type="transmembrane region" description="Helical" evidence="6">
    <location>
        <begin position="284"/>
        <end position="306"/>
    </location>
</feature>
<feature type="transmembrane region" description="Helical" evidence="6">
    <location>
        <begin position="203"/>
        <end position="224"/>
    </location>
</feature>
<gene>
    <name evidence="8" type="ORF">ERS852573_01347</name>
</gene>
<comment type="similarity">
    <text evidence="6">Belongs to the ABC-4 integral membrane protein family.</text>
</comment>
<dbReference type="OrthoDB" id="9781780at2"/>
<dbReference type="Proteomes" id="UP000095597">
    <property type="component" value="Unassembled WGS sequence"/>
</dbReference>
<dbReference type="RefSeq" id="WP_055214030.1">
    <property type="nucleotide sequence ID" value="NZ_CYXO01000006.1"/>
</dbReference>
<dbReference type="AlphaFoldDB" id="A0A173T1J5"/>
<dbReference type="InterPro" id="IPR027022">
    <property type="entry name" value="ABC_permease_BceB-typ"/>
</dbReference>
<dbReference type="EMBL" id="CYXO01000006">
    <property type="protein sequence ID" value="CUM96694.1"/>
    <property type="molecule type" value="Genomic_DNA"/>
</dbReference>
<dbReference type="Pfam" id="PF02687">
    <property type="entry name" value="FtsX"/>
    <property type="match status" value="1"/>
</dbReference>
<evidence type="ECO:0000313" key="9">
    <source>
        <dbReference type="Proteomes" id="UP000095597"/>
    </source>
</evidence>
<evidence type="ECO:0000256" key="3">
    <source>
        <dbReference type="ARBA" id="ARBA00022692"/>
    </source>
</evidence>
<evidence type="ECO:0000256" key="4">
    <source>
        <dbReference type="ARBA" id="ARBA00022989"/>
    </source>
</evidence>
<dbReference type="GO" id="GO:0055085">
    <property type="term" value="P:transmembrane transport"/>
    <property type="evidence" value="ECO:0007669"/>
    <property type="project" value="UniProtKB-UniRule"/>
</dbReference>
<comment type="subcellular location">
    <subcellularLocation>
        <location evidence="1 6">Cell membrane</location>
        <topology evidence="1 6">Multi-pass membrane protein</topology>
    </subcellularLocation>
</comment>
<dbReference type="GO" id="GO:0005886">
    <property type="term" value="C:plasma membrane"/>
    <property type="evidence" value="ECO:0007669"/>
    <property type="project" value="UniProtKB-SubCell"/>
</dbReference>
<evidence type="ECO:0000256" key="5">
    <source>
        <dbReference type="ARBA" id="ARBA00023136"/>
    </source>
</evidence>
<feature type="transmembrane region" description="Helical" evidence="6">
    <location>
        <begin position="622"/>
        <end position="644"/>
    </location>
</feature>
<keyword evidence="3 6" id="KW-0812">Transmembrane</keyword>
<dbReference type="PANTHER" id="PTHR46795">
    <property type="entry name" value="ABC TRANSPORTER PERMEASE-RELATED-RELATED"/>
    <property type="match status" value="1"/>
</dbReference>
<proteinExistence type="inferred from homology"/>
<feature type="domain" description="ABC3 transporter permease C-terminal" evidence="7">
    <location>
        <begin position="59"/>
        <end position="180"/>
    </location>
</feature>
<feature type="transmembrane region" description="Helical" evidence="6">
    <location>
        <begin position="230"/>
        <end position="256"/>
    </location>
</feature>
<evidence type="ECO:0000256" key="6">
    <source>
        <dbReference type="PIRNR" id="PIRNR018968"/>
    </source>
</evidence>